<sequence>MDSTRTHRLRRGAAVYATGFVVTLAQMEAMGRATCSADFLARHGGDPIFALKWHVDRHKYEILDGDHPDELLFAIDFFPWYGDLKDAPILSEEQKKVWFEVYGRHAANESYESYKVRTVRYPTDGAAAYFLEERVQEAIAVHNLSHLLVPIVHRGQAASDRPHPQTPFLSFP</sequence>
<dbReference type="Proteomes" id="UP001215280">
    <property type="component" value="Unassembled WGS sequence"/>
</dbReference>
<accession>A0AAD7JLH6</accession>
<protein>
    <submittedName>
        <fullName evidence="1">Uncharacterized protein</fullName>
    </submittedName>
</protein>
<name>A0AAD7JLH6_9AGAR</name>
<keyword evidence="2" id="KW-1185">Reference proteome</keyword>
<evidence type="ECO:0000313" key="2">
    <source>
        <dbReference type="Proteomes" id="UP001215280"/>
    </source>
</evidence>
<proteinExistence type="predicted"/>
<evidence type="ECO:0000313" key="1">
    <source>
        <dbReference type="EMBL" id="KAJ7765825.1"/>
    </source>
</evidence>
<gene>
    <name evidence="1" type="ORF">DFH07DRAFT_938792</name>
</gene>
<reference evidence="1" key="1">
    <citation type="submission" date="2023-03" db="EMBL/GenBank/DDBJ databases">
        <title>Massive genome expansion in bonnet fungi (Mycena s.s.) driven by repeated elements and novel gene families across ecological guilds.</title>
        <authorList>
            <consortium name="Lawrence Berkeley National Laboratory"/>
            <person name="Harder C.B."/>
            <person name="Miyauchi S."/>
            <person name="Viragh M."/>
            <person name="Kuo A."/>
            <person name="Thoen E."/>
            <person name="Andreopoulos B."/>
            <person name="Lu D."/>
            <person name="Skrede I."/>
            <person name="Drula E."/>
            <person name="Henrissat B."/>
            <person name="Morin E."/>
            <person name="Kohler A."/>
            <person name="Barry K."/>
            <person name="LaButti K."/>
            <person name="Morin E."/>
            <person name="Salamov A."/>
            <person name="Lipzen A."/>
            <person name="Mereny Z."/>
            <person name="Hegedus B."/>
            <person name="Baldrian P."/>
            <person name="Stursova M."/>
            <person name="Weitz H."/>
            <person name="Taylor A."/>
            <person name="Grigoriev I.V."/>
            <person name="Nagy L.G."/>
            <person name="Martin F."/>
            <person name="Kauserud H."/>
        </authorList>
    </citation>
    <scope>NUCLEOTIDE SEQUENCE</scope>
    <source>
        <strain evidence="1">CBHHK188m</strain>
    </source>
</reference>
<dbReference type="AlphaFoldDB" id="A0AAD7JLH6"/>
<comment type="caution">
    <text evidence="1">The sequence shown here is derived from an EMBL/GenBank/DDBJ whole genome shotgun (WGS) entry which is preliminary data.</text>
</comment>
<dbReference type="EMBL" id="JARJLG010000034">
    <property type="protein sequence ID" value="KAJ7765825.1"/>
    <property type="molecule type" value="Genomic_DNA"/>
</dbReference>
<organism evidence="1 2">
    <name type="scientific">Mycena maculata</name>
    <dbReference type="NCBI Taxonomy" id="230809"/>
    <lineage>
        <taxon>Eukaryota</taxon>
        <taxon>Fungi</taxon>
        <taxon>Dikarya</taxon>
        <taxon>Basidiomycota</taxon>
        <taxon>Agaricomycotina</taxon>
        <taxon>Agaricomycetes</taxon>
        <taxon>Agaricomycetidae</taxon>
        <taxon>Agaricales</taxon>
        <taxon>Marasmiineae</taxon>
        <taxon>Mycenaceae</taxon>
        <taxon>Mycena</taxon>
    </lineage>
</organism>